<gene>
    <name evidence="1" type="ORF">ETE77_08120</name>
</gene>
<organism evidence="1">
    <name type="scientific">Klebsiella pneumoniae</name>
    <dbReference type="NCBI Taxonomy" id="573"/>
    <lineage>
        <taxon>Bacteria</taxon>
        <taxon>Pseudomonadati</taxon>
        <taxon>Pseudomonadota</taxon>
        <taxon>Gammaproteobacteria</taxon>
        <taxon>Enterobacterales</taxon>
        <taxon>Enterobacteriaceae</taxon>
        <taxon>Klebsiella/Raoultella group</taxon>
        <taxon>Klebsiella</taxon>
        <taxon>Klebsiella pneumoniae complex</taxon>
    </lineage>
</organism>
<proteinExistence type="predicted"/>
<comment type="caution">
    <text evidence="1">The sequence shown here is derived from an EMBL/GenBank/DDBJ whole genome shotgun (WGS) entry which is preliminary data.</text>
</comment>
<protein>
    <submittedName>
        <fullName evidence="1">Uncharacterized protein</fullName>
    </submittedName>
</protein>
<sequence length="156" mass="17301">MKKTKTLTGIALFIAVLVLVAHFIPIRPVVVIINNTNETIFVYAGESIYNVEPEPDEVARIVRSKPEIIAPGKRVKIKASFTSLIRKDAALDIGWRVGGQYEYNAAGSGGQNFILSSKEGVCYASIYIKDDFFKGAIKNGSSKKCFKKIKAFNYKY</sequence>
<name>A0A483ERG4_KLEPN</name>
<accession>A0A483ERG4</accession>
<reference evidence="1" key="1">
    <citation type="submission" date="2019-01" db="EMBL/GenBank/DDBJ databases">
        <authorList>
            <person name="Lista F."/>
            <person name="Anselmo A."/>
        </authorList>
    </citation>
    <scope>NUCLEOTIDE SEQUENCE</scope>
    <source>
        <strain evidence="1">24S</strain>
    </source>
</reference>
<dbReference type="AlphaFoldDB" id="A0A483ERG4"/>
<evidence type="ECO:0000313" key="1">
    <source>
        <dbReference type="EMBL" id="TCW83508.1"/>
    </source>
</evidence>
<dbReference type="EMBL" id="SDBY01000009">
    <property type="protein sequence ID" value="TCW83508.1"/>
    <property type="molecule type" value="Genomic_DNA"/>
</dbReference>